<accession>A0A841J888</accession>
<comment type="caution">
    <text evidence="2">The sequence shown here is derived from an EMBL/GenBank/DDBJ whole genome shotgun (WGS) entry which is preliminary data.</text>
</comment>
<dbReference type="Proteomes" id="UP000548326">
    <property type="component" value="Unassembled WGS sequence"/>
</dbReference>
<evidence type="ECO:0000313" key="2">
    <source>
        <dbReference type="EMBL" id="MBB6127399.1"/>
    </source>
</evidence>
<proteinExistence type="predicted"/>
<dbReference type="EMBL" id="JACHCA010000003">
    <property type="protein sequence ID" value="MBB6127399.1"/>
    <property type="molecule type" value="Genomic_DNA"/>
</dbReference>
<protein>
    <recommendedName>
        <fullName evidence="4">HTTM domain-containing protein</fullName>
    </recommendedName>
</protein>
<evidence type="ECO:0000313" key="3">
    <source>
        <dbReference type="Proteomes" id="UP000548326"/>
    </source>
</evidence>
<feature type="transmembrane region" description="Helical" evidence="1">
    <location>
        <begin position="91"/>
        <end position="110"/>
    </location>
</feature>
<feature type="transmembrane region" description="Helical" evidence="1">
    <location>
        <begin position="63"/>
        <end position="85"/>
    </location>
</feature>
<keyword evidence="1" id="KW-0472">Membrane</keyword>
<feature type="transmembrane region" description="Helical" evidence="1">
    <location>
        <begin position="122"/>
        <end position="139"/>
    </location>
</feature>
<keyword evidence="1" id="KW-1133">Transmembrane helix</keyword>
<evidence type="ECO:0008006" key="4">
    <source>
        <dbReference type="Google" id="ProtNLM"/>
    </source>
</evidence>
<feature type="transmembrane region" description="Helical" evidence="1">
    <location>
        <begin position="6"/>
        <end position="27"/>
    </location>
</feature>
<dbReference type="RefSeq" id="WP_183586628.1">
    <property type="nucleotide sequence ID" value="NZ_JACHCA010000003.1"/>
</dbReference>
<sequence>MIVLTNITQLVLMILSVGLFVSTLEYIKKIQIFAPNGLLSWNVMQLNWGQQDQKTFLKPLFKLFSQSGLATLFVIRCLLLVGLVFFQLQSVFGWILISLLAVSLLTSSLITRYGSDGSDQMSMLIVITLVLCHLPGLASPRLANIGLWFIGLQACLSYSVAGIAKLASAEWRASTAIRDVFSTKTYGSQKASMFLQKYPAANGFLCWNVMIMETLFPLCLFLPWPYAMIFLIWGFTFHFFTAVIMGLNSFFWAFMATYPALYFINHQMPWHLF</sequence>
<evidence type="ECO:0000256" key="1">
    <source>
        <dbReference type="SAM" id="Phobius"/>
    </source>
</evidence>
<feature type="transmembrane region" description="Helical" evidence="1">
    <location>
        <begin position="215"/>
        <end position="233"/>
    </location>
</feature>
<organism evidence="2 3">
    <name type="scientific">Mucilaginibacter lappiensis</name>
    <dbReference type="NCBI Taxonomy" id="354630"/>
    <lineage>
        <taxon>Bacteria</taxon>
        <taxon>Pseudomonadati</taxon>
        <taxon>Bacteroidota</taxon>
        <taxon>Sphingobacteriia</taxon>
        <taxon>Sphingobacteriales</taxon>
        <taxon>Sphingobacteriaceae</taxon>
        <taxon>Mucilaginibacter</taxon>
    </lineage>
</organism>
<reference evidence="2 3" key="1">
    <citation type="submission" date="2020-08" db="EMBL/GenBank/DDBJ databases">
        <title>Genomic Encyclopedia of Type Strains, Phase IV (KMG-V): Genome sequencing to study the core and pangenomes of soil and plant-associated prokaryotes.</title>
        <authorList>
            <person name="Whitman W."/>
        </authorList>
    </citation>
    <scope>NUCLEOTIDE SEQUENCE [LARGE SCALE GENOMIC DNA]</scope>
    <source>
        <strain evidence="2 3">MP601</strain>
    </source>
</reference>
<gene>
    <name evidence="2" type="ORF">HDF22_001505</name>
</gene>
<dbReference type="AlphaFoldDB" id="A0A841J888"/>
<name>A0A841J888_9SPHI</name>
<feature type="transmembrane region" description="Helical" evidence="1">
    <location>
        <begin position="239"/>
        <end position="264"/>
    </location>
</feature>
<keyword evidence="1" id="KW-0812">Transmembrane</keyword>